<evidence type="ECO:0000256" key="4">
    <source>
        <dbReference type="ARBA" id="ARBA00023163"/>
    </source>
</evidence>
<dbReference type="GO" id="GO:0000981">
    <property type="term" value="F:DNA-binding transcription factor activity, RNA polymerase II-specific"/>
    <property type="evidence" value="ECO:0007669"/>
    <property type="project" value="InterPro"/>
</dbReference>
<protein>
    <recommendedName>
        <fullName evidence="7">Zn(2)-C6 fungal-type domain-containing protein</fullName>
    </recommendedName>
</protein>
<dbReference type="CDD" id="cd00067">
    <property type="entry name" value="GAL4"/>
    <property type="match status" value="1"/>
</dbReference>
<dbReference type="PROSITE" id="PS50048">
    <property type="entry name" value="ZN2_CY6_FUNGAL_2"/>
    <property type="match status" value="1"/>
</dbReference>
<dbReference type="GO" id="GO:0016831">
    <property type="term" value="F:carboxy-lyase activity"/>
    <property type="evidence" value="ECO:0007669"/>
    <property type="project" value="TreeGrafter"/>
</dbReference>
<dbReference type="CDD" id="cd12148">
    <property type="entry name" value="fungal_TF_MHR"/>
    <property type="match status" value="1"/>
</dbReference>
<organism evidence="8 9">
    <name type="scientific">Talaromyces proteolyticus</name>
    <dbReference type="NCBI Taxonomy" id="1131652"/>
    <lineage>
        <taxon>Eukaryota</taxon>
        <taxon>Fungi</taxon>
        <taxon>Dikarya</taxon>
        <taxon>Ascomycota</taxon>
        <taxon>Pezizomycotina</taxon>
        <taxon>Eurotiomycetes</taxon>
        <taxon>Eurotiomycetidae</taxon>
        <taxon>Eurotiales</taxon>
        <taxon>Trichocomaceae</taxon>
        <taxon>Talaromyces</taxon>
        <taxon>Talaromyces sect. Bacilispori</taxon>
    </lineage>
</organism>
<keyword evidence="3" id="KW-0238">DNA-binding</keyword>
<dbReference type="Pfam" id="PF04082">
    <property type="entry name" value="Fungal_trans"/>
    <property type="match status" value="1"/>
</dbReference>
<dbReference type="GO" id="GO:0008270">
    <property type="term" value="F:zinc ion binding"/>
    <property type="evidence" value="ECO:0007669"/>
    <property type="project" value="InterPro"/>
</dbReference>
<sequence length="734" mass="81324">MPISPGLNTISTPKSGHRATPVRKSRAPKSCYPCYKRKVKCDRKSPCSLCVKRGYAHLCTFVHPSRDEKTSQSPTDRISESSQNQGCCENGVQTNTRQVTIMRDSQTVSVDTQEWRTINDRLVELSHSIASLRSQLETSSSTPTTSPSSSEDDHSPKTVSNNEEITGGVRMRNAFGGSPIHCGSDSVLAFLLEKPQRSIFKEENVLSQLGLENSSATYPFLDLWSSDISSYSNGSVCAALPEDRICRGLLRSYRDVRMTLYPVIADFDRFEQDVQALLKNRALEGLSTSHAMASIEQFGFSIAFVGILFAVLASGCQVSEFSKNKMASSRQTYVSCAYQCLRNSNFLSRPTMEAVQTLLILGDVLSYDMNPGIAYTTFGVAQRMALTLGLHAESAVFKDPGAYRRQQLWWSMAWQDSHFGLSYDRPVETLSAYPQIPRLQGSRPGMRGYFETMCSVISLILQLLRDEVLLGSDITDRTIPTYKIELNKILADAEPYLQSEDHCFTLKDHIERLALKLRSSYLVSEICRRSLKQPSSTGDKTPRLCNECIESLVDTIEAYIELHAIIPHGSRSWIHLHSAISSAFLLSVDETAQSKPSTWSILERLEKVLCDLTTSAESADHQAHSPTSKNSMSPDTALDFSTGDYFSSVPRETNDFSSSLGQTFMLSNFPLCPESPTTISPKLDNTSNGAVDFLSGTLSSLRKIIAGFETRRAKIGDVETSEKTPSCCASRCSR</sequence>
<dbReference type="Proteomes" id="UP001201262">
    <property type="component" value="Unassembled WGS sequence"/>
</dbReference>
<reference evidence="8" key="1">
    <citation type="submission" date="2021-12" db="EMBL/GenBank/DDBJ databases">
        <title>Convergent genome expansion in fungi linked to evolution of root-endophyte symbiosis.</title>
        <authorList>
            <consortium name="DOE Joint Genome Institute"/>
            <person name="Ke Y.-H."/>
            <person name="Bonito G."/>
            <person name="Liao H.-L."/>
            <person name="Looney B."/>
            <person name="Rojas-Flechas A."/>
            <person name="Nash J."/>
            <person name="Hameed K."/>
            <person name="Schadt C."/>
            <person name="Martin F."/>
            <person name="Crous P.W."/>
            <person name="Miettinen O."/>
            <person name="Magnuson J.K."/>
            <person name="Labbe J."/>
            <person name="Jacobson D."/>
            <person name="Doktycz M.J."/>
            <person name="Veneault-Fourrey C."/>
            <person name="Kuo A."/>
            <person name="Mondo S."/>
            <person name="Calhoun S."/>
            <person name="Riley R."/>
            <person name="Ohm R."/>
            <person name="LaButti K."/>
            <person name="Andreopoulos B."/>
            <person name="Pangilinan J."/>
            <person name="Nolan M."/>
            <person name="Tritt A."/>
            <person name="Clum A."/>
            <person name="Lipzen A."/>
            <person name="Daum C."/>
            <person name="Barry K."/>
            <person name="Grigoriev I.V."/>
            <person name="Vilgalys R."/>
        </authorList>
    </citation>
    <scope>NUCLEOTIDE SEQUENCE</scope>
    <source>
        <strain evidence="8">PMI_201</strain>
    </source>
</reference>
<feature type="compositionally biased region" description="Polar residues" evidence="6">
    <location>
        <begin position="1"/>
        <end position="14"/>
    </location>
</feature>
<dbReference type="EMBL" id="JAJTJA010000016">
    <property type="protein sequence ID" value="KAH8689041.1"/>
    <property type="molecule type" value="Genomic_DNA"/>
</dbReference>
<name>A0AAD4PSI6_9EURO</name>
<dbReference type="GO" id="GO:0003677">
    <property type="term" value="F:DNA binding"/>
    <property type="evidence" value="ECO:0007669"/>
    <property type="project" value="UniProtKB-KW"/>
</dbReference>
<proteinExistence type="predicted"/>
<dbReference type="RefSeq" id="XP_046065467.1">
    <property type="nucleotide sequence ID" value="XM_046212376.1"/>
</dbReference>
<feature type="compositionally biased region" description="Basic residues" evidence="6">
    <location>
        <begin position="15"/>
        <end position="24"/>
    </location>
</feature>
<dbReference type="Pfam" id="PF00172">
    <property type="entry name" value="Zn_clus"/>
    <property type="match status" value="1"/>
</dbReference>
<keyword evidence="4" id="KW-0804">Transcription</keyword>
<dbReference type="InterPro" id="IPR004507">
    <property type="entry name" value="UbiX-like"/>
</dbReference>
<evidence type="ECO:0000259" key="7">
    <source>
        <dbReference type="PROSITE" id="PS50048"/>
    </source>
</evidence>
<evidence type="ECO:0000256" key="1">
    <source>
        <dbReference type="ARBA" id="ARBA00022723"/>
    </source>
</evidence>
<keyword evidence="5" id="KW-0539">Nucleus</keyword>
<evidence type="ECO:0000256" key="3">
    <source>
        <dbReference type="ARBA" id="ARBA00023125"/>
    </source>
</evidence>
<keyword evidence="2" id="KW-0805">Transcription regulation</keyword>
<gene>
    <name evidence="8" type="ORF">BGW36DRAFT_308955</name>
</gene>
<dbReference type="GO" id="GO:0006351">
    <property type="term" value="P:DNA-templated transcription"/>
    <property type="evidence" value="ECO:0007669"/>
    <property type="project" value="InterPro"/>
</dbReference>
<dbReference type="InterPro" id="IPR036864">
    <property type="entry name" value="Zn2-C6_fun-type_DNA-bd_sf"/>
</dbReference>
<dbReference type="SMART" id="SM00066">
    <property type="entry name" value="GAL4"/>
    <property type="match status" value="1"/>
</dbReference>
<evidence type="ECO:0000256" key="2">
    <source>
        <dbReference type="ARBA" id="ARBA00023015"/>
    </source>
</evidence>
<dbReference type="AlphaFoldDB" id="A0AAD4PSI6"/>
<evidence type="ECO:0000313" key="9">
    <source>
        <dbReference type="Proteomes" id="UP001201262"/>
    </source>
</evidence>
<feature type="region of interest" description="Disordered" evidence="6">
    <location>
        <begin position="133"/>
        <end position="168"/>
    </location>
</feature>
<feature type="region of interest" description="Disordered" evidence="6">
    <location>
        <begin position="65"/>
        <end position="91"/>
    </location>
</feature>
<evidence type="ECO:0000256" key="5">
    <source>
        <dbReference type="ARBA" id="ARBA00023242"/>
    </source>
</evidence>
<feature type="region of interest" description="Disordered" evidence="6">
    <location>
        <begin position="1"/>
        <end position="24"/>
    </location>
</feature>
<dbReference type="GeneID" id="70242663"/>
<dbReference type="SUPFAM" id="SSF57701">
    <property type="entry name" value="Zn2/Cys6 DNA-binding domain"/>
    <property type="match status" value="1"/>
</dbReference>
<feature type="domain" description="Zn(2)-C6 fungal-type" evidence="7">
    <location>
        <begin position="30"/>
        <end position="61"/>
    </location>
</feature>
<keyword evidence="1" id="KW-0479">Metal-binding</keyword>
<evidence type="ECO:0000313" key="8">
    <source>
        <dbReference type="EMBL" id="KAH8689041.1"/>
    </source>
</evidence>
<keyword evidence="9" id="KW-1185">Reference proteome</keyword>
<dbReference type="Gene3D" id="4.10.240.10">
    <property type="entry name" value="Zn(2)-C6 fungal-type DNA-binding domain"/>
    <property type="match status" value="1"/>
</dbReference>
<dbReference type="InterPro" id="IPR001138">
    <property type="entry name" value="Zn2Cys6_DnaBD"/>
</dbReference>
<dbReference type="PANTHER" id="PTHR43374:SF1">
    <property type="entry name" value="FLAVIN PRENYLTRANSFERASE PAD1, MITOCHONDRIAL"/>
    <property type="match status" value="1"/>
</dbReference>
<feature type="compositionally biased region" description="Low complexity" evidence="6">
    <location>
        <begin position="138"/>
        <end position="149"/>
    </location>
</feature>
<comment type="caution">
    <text evidence="8">The sequence shown here is derived from an EMBL/GenBank/DDBJ whole genome shotgun (WGS) entry which is preliminary data.</text>
</comment>
<dbReference type="InterPro" id="IPR007219">
    <property type="entry name" value="XnlR_reg_dom"/>
</dbReference>
<evidence type="ECO:0000256" key="6">
    <source>
        <dbReference type="SAM" id="MobiDB-lite"/>
    </source>
</evidence>
<dbReference type="PANTHER" id="PTHR43374">
    <property type="entry name" value="FLAVIN PRENYLTRANSFERASE"/>
    <property type="match status" value="1"/>
</dbReference>
<feature type="compositionally biased region" description="Polar residues" evidence="6">
    <location>
        <begin position="71"/>
        <end position="91"/>
    </location>
</feature>
<accession>A0AAD4PSI6</accession>